<evidence type="ECO:0000313" key="2">
    <source>
        <dbReference type="Proteomes" id="UP001589810"/>
    </source>
</evidence>
<dbReference type="RefSeq" id="WP_273937026.1">
    <property type="nucleotide sequence ID" value="NZ_CP097263.1"/>
</dbReference>
<dbReference type="EMBL" id="JBHLUD010000013">
    <property type="protein sequence ID" value="MFC0546777.1"/>
    <property type="molecule type" value="Genomic_DNA"/>
</dbReference>
<comment type="caution">
    <text evidence="1">The sequence shown here is derived from an EMBL/GenBank/DDBJ whole genome shotgun (WGS) entry which is preliminary data.</text>
</comment>
<organism evidence="1 2">
    <name type="scientific">Kutzneria chonburiensis</name>
    <dbReference type="NCBI Taxonomy" id="1483604"/>
    <lineage>
        <taxon>Bacteria</taxon>
        <taxon>Bacillati</taxon>
        <taxon>Actinomycetota</taxon>
        <taxon>Actinomycetes</taxon>
        <taxon>Pseudonocardiales</taxon>
        <taxon>Pseudonocardiaceae</taxon>
        <taxon>Kutzneria</taxon>
    </lineage>
</organism>
<dbReference type="Proteomes" id="UP001589810">
    <property type="component" value="Unassembled WGS sequence"/>
</dbReference>
<accession>A0ABV6N3B5</accession>
<evidence type="ECO:0000313" key="1">
    <source>
        <dbReference type="EMBL" id="MFC0546777.1"/>
    </source>
</evidence>
<proteinExistence type="predicted"/>
<protein>
    <recommendedName>
        <fullName evidence="3">GGDEF domain-containing protein</fullName>
    </recommendedName>
</protein>
<sequence>MLEFLQPLVDLIAKALPALAKRRERDEAAKLGAELFLLYVQCNEALIQGERIVLALESYLVRRDGRRNFQTGLLSMVQEQSRNLGGVAGRLRDFQFEFHVLGGDSYRELLLLTDQKANVLQALTGVIEQQQLPLRSTGLFIDGGVLTPGVERSIAQRVNLRHQLAAELAASALPLDRPWDQDTPAVIEHYLAIRKPREELERIRVSLEKIRTALLANFTLGDILLRAGDPRAHRSRR</sequence>
<name>A0ABV6N3B5_9PSEU</name>
<evidence type="ECO:0008006" key="3">
    <source>
        <dbReference type="Google" id="ProtNLM"/>
    </source>
</evidence>
<keyword evidence="2" id="KW-1185">Reference proteome</keyword>
<gene>
    <name evidence="1" type="ORF">ACFFH7_35075</name>
</gene>
<reference evidence="1 2" key="1">
    <citation type="submission" date="2024-09" db="EMBL/GenBank/DDBJ databases">
        <authorList>
            <person name="Sun Q."/>
            <person name="Mori K."/>
        </authorList>
    </citation>
    <scope>NUCLEOTIDE SEQUENCE [LARGE SCALE GENOMIC DNA]</scope>
    <source>
        <strain evidence="1 2">TBRC 1432</strain>
    </source>
</reference>